<dbReference type="RefSeq" id="WP_254741830.1">
    <property type="nucleotide sequence ID" value="NZ_JANCLU010000009.1"/>
</dbReference>
<evidence type="ECO:0000313" key="3">
    <source>
        <dbReference type="EMBL" id="MCP8939063.1"/>
    </source>
</evidence>
<dbReference type="InterPro" id="IPR032635">
    <property type="entry name" value="Anti_2"/>
</dbReference>
<feature type="domain" description="Surface antigen" evidence="2">
    <location>
        <begin position="9"/>
        <end position="117"/>
    </location>
</feature>
<feature type="region of interest" description="Disordered" evidence="1">
    <location>
        <begin position="1"/>
        <end position="24"/>
    </location>
</feature>
<organism evidence="3 4">
    <name type="scientific">Alsobacter ponti</name>
    <dbReference type="NCBI Taxonomy" id="2962936"/>
    <lineage>
        <taxon>Bacteria</taxon>
        <taxon>Pseudomonadati</taxon>
        <taxon>Pseudomonadota</taxon>
        <taxon>Alphaproteobacteria</taxon>
        <taxon>Hyphomicrobiales</taxon>
        <taxon>Alsobacteraceae</taxon>
        <taxon>Alsobacter</taxon>
    </lineage>
</organism>
<comment type="caution">
    <text evidence="3">The sequence shown here is derived from an EMBL/GenBank/DDBJ whole genome shotgun (WGS) entry which is preliminary data.</text>
</comment>
<reference evidence="3 4" key="1">
    <citation type="submission" date="2022-07" db="EMBL/GenBank/DDBJ databases">
        <authorList>
            <person name="Li W.-J."/>
            <person name="Deng Q.-Q."/>
        </authorList>
    </citation>
    <scope>NUCLEOTIDE SEQUENCE [LARGE SCALE GENOMIC DNA]</scope>
    <source>
        <strain evidence="3 4">SYSU M60028</strain>
    </source>
</reference>
<name>A0ABT1LFN4_9HYPH</name>
<evidence type="ECO:0000256" key="1">
    <source>
        <dbReference type="SAM" id="MobiDB-lite"/>
    </source>
</evidence>
<evidence type="ECO:0000313" key="4">
    <source>
        <dbReference type="Proteomes" id="UP001205890"/>
    </source>
</evidence>
<proteinExistence type="predicted"/>
<dbReference type="EMBL" id="JANCLU010000009">
    <property type="protein sequence ID" value="MCP8939063.1"/>
    <property type="molecule type" value="Genomic_DNA"/>
</dbReference>
<dbReference type="Proteomes" id="UP001205890">
    <property type="component" value="Unassembled WGS sequence"/>
</dbReference>
<sequence length="125" mass="13148">MMSLVGGSEPESTGSIEPVQLSRDFDTNDRKLAMSALDAALDPRRAGGPVPWSNPFSGLKGVVSPTGEAFVTEDQVCRWFAATVTSGKAEAALAQKPSRVTGYACRVGGGSWTIRHVEQAEPPQG</sequence>
<evidence type="ECO:0000259" key="2">
    <source>
        <dbReference type="Pfam" id="PF16998"/>
    </source>
</evidence>
<keyword evidence="4" id="KW-1185">Reference proteome</keyword>
<protein>
    <submittedName>
        <fullName evidence="3">RT0821/Lpp0805 family surface protein</fullName>
    </submittedName>
</protein>
<dbReference type="Pfam" id="PF16998">
    <property type="entry name" value="17kDa_Anti_2"/>
    <property type="match status" value="1"/>
</dbReference>
<accession>A0ABT1LFN4</accession>
<gene>
    <name evidence="3" type="ORF">NK718_11095</name>
</gene>